<dbReference type="InterPro" id="IPR038389">
    <property type="entry name" value="PSMG2_sf"/>
</dbReference>
<dbReference type="EMBL" id="LPNL01000003">
    <property type="protein sequence ID" value="OEJ90063.1"/>
    <property type="molecule type" value="Genomic_DNA"/>
</dbReference>
<dbReference type="PIRSF" id="PIRSF010044">
    <property type="entry name" value="UCP010044"/>
    <property type="match status" value="1"/>
</dbReference>
<reference evidence="2" key="1">
    <citation type="journal article" date="2016" name="Genome Announc.">
        <title>Genome sequences of three species of Hanseniaspora isolated from spontaneous wine fermentations.</title>
        <authorList>
            <person name="Sternes P.R."/>
            <person name="Lee D."/>
            <person name="Kutyna D.R."/>
            <person name="Borneman A.R."/>
        </authorList>
    </citation>
    <scope>NUCLEOTIDE SEQUENCE [LARGE SCALE GENOMIC DNA]</scope>
    <source>
        <strain evidence="2">AWRI3578</strain>
    </source>
</reference>
<dbReference type="Proteomes" id="UP000095605">
    <property type="component" value="Unassembled WGS sequence"/>
</dbReference>
<dbReference type="GO" id="GO:0005634">
    <property type="term" value="C:nucleus"/>
    <property type="evidence" value="ECO:0007669"/>
    <property type="project" value="TreeGrafter"/>
</dbReference>
<gene>
    <name evidence="1" type="ORF">AWRI3578_g891</name>
</gene>
<dbReference type="AlphaFoldDB" id="A0A1E5RTM3"/>
<dbReference type="GO" id="GO:0043248">
    <property type="term" value="P:proteasome assembly"/>
    <property type="evidence" value="ECO:0007669"/>
    <property type="project" value="TreeGrafter"/>
</dbReference>
<sequence length="299" mass="34358">MSYTLILPLVSTGNVPQLTTDLILENNSQLNLISSYFSTNVKLLLHSFAGFDNNNALSGIELYEDSLNKLIVIQQRSPTIKPYELSFYKALFDELMFNENSKFFNNIQKIIILDSVSGSDPYLDVIKSDKYGNLYQLPNSLKVAKATVNMDIDKEYFSKMNESLTSYYNETNNYIKTHQKNYADVQFNSKEILPQVNDTILKFDDNSFQQRILLDADILKVIFSLINNASSPLDISYMNMLVYEGDNSIDARDYLLMLSEKLLSKELNINNNELKTPSSWVNIYGTKHLTKELRESIYN</sequence>
<comment type="caution">
    <text evidence="1">The sequence shown here is derived from an EMBL/GenBank/DDBJ whole genome shotgun (WGS) entry which is preliminary data.</text>
</comment>
<evidence type="ECO:0000313" key="2">
    <source>
        <dbReference type="Proteomes" id="UP000095605"/>
    </source>
</evidence>
<evidence type="ECO:0000313" key="1">
    <source>
        <dbReference type="EMBL" id="OEJ90063.1"/>
    </source>
</evidence>
<protein>
    <submittedName>
        <fullName evidence="1">Uncharacterized protein</fullName>
    </submittedName>
</protein>
<dbReference type="InterPro" id="IPR016562">
    <property type="entry name" value="Proteasome_assmbl_chp_2_euk"/>
</dbReference>
<keyword evidence="2" id="KW-1185">Reference proteome</keyword>
<accession>A0A1E5RTM3</accession>
<dbReference type="Gene3D" id="3.40.50.10900">
    <property type="entry name" value="PAC-like subunit"/>
    <property type="match status" value="1"/>
</dbReference>
<dbReference type="PANTHER" id="PTHR12970:SF1">
    <property type="entry name" value="PROTEASOME ASSEMBLY CHAPERONE 2"/>
    <property type="match status" value="1"/>
</dbReference>
<dbReference type="PANTHER" id="PTHR12970">
    <property type="entry name" value="PROTEASOME ASSEMBLY CHAPERONE 2"/>
    <property type="match status" value="1"/>
</dbReference>
<dbReference type="GO" id="GO:0005829">
    <property type="term" value="C:cytosol"/>
    <property type="evidence" value="ECO:0007669"/>
    <property type="project" value="TreeGrafter"/>
</dbReference>
<organism evidence="1 2">
    <name type="scientific">Hanseniaspora opuntiae</name>
    <dbReference type="NCBI Taxonomy" id="211096"/>
    <lineage>
        <taxon>Eukaryota</taxon>
        <taxon>Fungi</taxon>
        <taxon>Dikarya</taxon>
        <taxon>Ascomycota</taxon>
        <taxon>Saccharomycotina</taxon>
        <taxon>Saccharomycetes</taxon>
        <taxon>Saccharomycodales</taxon>
        <taxon>Saccharomycodaceae</taxon>
        <taxon>Hanseniaspora</taxon>
    </lineage>
</organism>
<proteinExistence type="predicted"/>
<name>A0A1E5RTM3_9ASCO</name>
<dbReference type="OrthoDB" id="10260712at2759"/>